<proteinExistence type="predicted"/>
<name>A0ABW0SDV8_9RHOB</name>
<dbReference type="Proteomes" id="UP001596056">
    <property type="component" value="Unassembled WGS sequence"/>
</dbReference>
<gene>
    <name evidence="6" type="ORF">ACFPOC_12065</name>
</gene>
<dbReference type="EC" id="2.1.1.334" evidence="6"/>
<evidence type="ECO:0000256" key="5">
    <source>
        <dbReference type="SAM" id="Phobius"/>
    </source>
</evidence>
<dbReference type="InterPro" id="IPR007318">
    <property type="entry name" value="Phopholipid_MeTrfase"/>
</dbReference>
<reference evidence="7" key="1">
    <citation type="journal article" date="2019" name="Int. J. Syst. Evol. Microbiol.">
        <title>The Global Catalogue of Microorganisms (GCM) 10K type strain sequencing project: providing services to taxonomists for standard genome sequencing and annotation.</title>
        <authorList>
            <consortium name="The Broad Institute Genomics Platform"/>
            <consortium name="The Broad Institute Genome Sequencing Center for Infectious Disease"/>
            <person name="Wu L."/>
            <person name="Ma J."/>
        </authorList>
    </citation>
    <scope>NUCLEOTIDE SEQUENCE [LARGE SCALE GENOMIC DNA]</scope>
    <source>
        <strain evidence="7">KACC 11588</strain>
    </source>
</reference>
<comment type="caution">
    <text evidence="6">The sequence shown here is derived from an EMBL/GenBank/DDBJ whole genome shotgun (WGS) entry which is preliminary data.</text>
</comment>
<evidence type="ECO:0000256" key="1">
    <source>
        <dbReference type="ARBA" id="ARBA00004127"/>
    </source>
</evidence>
<keyword evidence="7" id="KW-1185">Reference proteome</keyword>
<comment type="subcellular location">
    <subcellularLocation>
        <location evidence="1">Endomembrane system</location>
        <topology evidence="1">Multi-pass membrane protein</topology>
    </subcellularLocation>
</comment>
<dbReference type="Pfam" id="PF04191">
    <property type="entry name" value="PEMT"/>
    <property type="match status" value="1"/>
</dbReference>
<feature type="transmembrane region" description="Helical" evidence="5">
    <location>
        <begin position="124"/>
        <end position="149"/>
    </location>
</feature>
<dbReference type="EMBL" id="JBHSNA010000011">
    <property type="protein sequence ID" value="MFC5567143.1"/>
    <property type="molecule type" value="Genomic_DNA"/>
</dbReference>
<evidence type="ECO:0000313" key="6">
    <source>
        <dbReference type="EMBL" id="MFC5567143.1"/>
    </source>
</evidence>
<evidence type="ECO:0000256" key="3">
    <source>
        <dbReference type="ARBA" id="ARBA00022989"/>
    </source>
</evidence>
<keyword evidence="6" id="KW-0808">Transferase</keyword>
<evidence type="ECO:0000256" key="2">
    <source>
        <dbReference type="ARBA" id="ARBA00022692"/>
    </source>
</evidence>
<sequence length="188" mass="20045">MPDVAFACLEVLGLYLALFASACEWGWLAALGFRLAFALALLSPLAQTSLPALRQVDPLWHEAGGALRGVSGHVLAIMGTMLDWAGQVTMGAAWRVGAAQSALGGLVTEGLYRVSRDPVFVDQLLLLLGVVLALPSVPIMVAALLFWVAAGPQIRSEKRHLETCLGESYRANQSRVARWRGAPGRGLI</sequence>
<evidence type="ECO:0000313" key="7">
    <source>
        <dbReference type="Proteomes" id="UP001596056"/>
    </source>
</evidence>
<dbReference type="EC" id="2.1.1.100" evidence="6"/>
<keyword evidence="4 5" id="KW-0472">Membrane</keyword>
<dbReference type="Gene3D" id="1.20.120.1630">
    <property type="match status" value="1"/>
</dbReference>
<keyword evidence="6" id="KW-0489">Methyltransferase</keyword>
<organism evidence="6 7">
    <name type="scientific">Rubellimicrobium aerolatum</name>
    <dbReference type="NCBI Taxonomy" id="490979"/>
    <lineage>
        <taxon>Bacteria</taxon>
        <taxon>Pseudomonadati</taxon>
        <taxon>Pseudomonadota</taxon>
        <taxon>Alphaproteobacteria</taxon>
        <taxon>Rhodobacterales</taxon>
        <taxon>Roseobacteraceae</taxon>
        <taxon>Rubellimicrobium</taxon>
    </lineage>
</organism>
<evidence type="ECO:0000256" key="4">
    <source>
        <dbReference type="ARBA" id="ARBA00023136"/>
    </source>
</evidence>
<dbReference type="GO" id="GO:0032259">
    <property type="term" value="P:methylation"/>
    <property type="evidence" value="ECO:0007669"/>
    <property type="project" value="UniProtKB-KW"/>
</dbReference>
<dbReference type="RefSeq" id="WP_209842212.1">
    <property type="nucleotide sequence ID" value="NZ_JAGGJP010000014.1"/>
</dbReference>
<keyword evidence="2 5" id="KW-0812">Transmembrane</keyword>
<protein>
    <submittedName>
        <fullName evidence="6">Methyltransferase family protein</fullName>
        <ecNumber evidence="6">2.1.1.100</ecNumber>
        <ecNumber evidence="6">2.1.1.334</ecNumber>
    </submittedName>
</protein>
<accession>A0ABW0SDV8</accession>
<keyword evidence="3 5" id="KW-1133">Transmembrane helix</keyword>
<dbReference type="GO" id="GO:0004671">
    <property type="term" value="F:protein C-terminal S-isoprenylcysteine carboxyl O-methyltransferase activity"/>
    <property type="evidence" value="ECO:0007669"/>
    <property type="project" value="UniProtKB-EC"/>
</dbReference>